<dbReference type="Proteomes" id="UP000518266">
    <property type="component" value="Unassembled WGS sequence"/>
</dbReference>
<keyword evidence="6" id="KW-1185">Reference proteome</keyword>
<comment type="subcellular location">
    <subcellularLocation>
        <location evidence="1">Cytoplasm</location>
        <location evidence="1">Cytosol</location>
    </subcellularLocation>
</comment>
<organism evidence="5 6">
    <name type="scientific">Dissostichus mawsoni</name>
    <name type="common">Antarctic cod</name>
    <dbReference type="NCBI Taxonomy" id="36200"/>
    <lineage>
        <taxon>Eukaryota</taxon>
        <taxon>Metazoa</taxon>
        <taxon>Chordata</taxon>
        <taxon>Craniata</taxon>
        <taxon>Vertebrata</taxon>
        <taxon>Euteleostomi</taxon>
        <taxon>Actinopterygii</taxon>
        <taxon>Neopterygii</taxon>
        <taxon>Teleostei</taxon>
        <taxon>Neoteleostei</taxon>
        <taxon>Acanthomorphata</taxon>
        <taxon>Eupercaria</taxon>
        <taxon>Perciformes</taxon>
        <taxon>Notothenioidei</taxon>
        <taxon>Nototheniidae</taxon>
        <taxon>Dissostichus</taxon>
    </lineage>
</organism>
<keyword evidence="2" id="KW-0963">Cytoplasm</keyword>
<dbReference type="GO" id="GO:0005829">
    <property type="term" value="C:cytosol"/>
    <property type="evidence" value="ECO:0007669"/>
    <property type="project" value="UniProtKB-SubCell"/>
</dbReference>
<dbReference type="Pfam" id="PF13553">
    <property type="entry name" value="FIIND"/>
    <property type="match status" value="1"/>
</dbReference>
<protein>
    <recommendedName>
        <fullName evidence="4">FIIND domain-containing protein</fullName>
    </recommendedName>
</protein>
<evidence type="ECO:0000256" key="1">
    <source>
        <dbReference type="ARBA" id="ARBA00004514"/>
    </source>
</evidence>
<reference evidence="5 6" key="1">
    <citation type="submission" date="2020-03" db="EMBL/GenBank/DDBJ databases">
        <title>Dissostichus mawsoni Genome sequencing and assembly.</title>
        <authorList>
            <person name="Park H."/>
        </authorList>
    </citation>
    <scope>NUCLEOTIDE SEQUENCE [LARGE SCALE GENOMIC DNA]</scope>
    <source>
        <strain evidence="5">DM0001</strain>
        <tissue evidence="5">Muscle</tissue>
    </source>
</reference>
<dbReference type="InterPro" id="IPR025307">
    <property type="entry name" value="FIIND_dom"/>
</dbReference>
<feature type="compositionally biased region" description="Polar residues" evidence="3">
    <location>
        <begin position="67"/>
        <end position="85"/>
    </location>
</feature>
<evidence type="ECO:0000259" key="4">
    <source>
        <dbReference type="Pfam" id="PF13553"/>
    </source>
</evidence>
<dbReference type="EMBL" id="JAAKFY010000021">
    <property type="protein sequence ID" value="KAF3839005.1"/>
    <property type="molecule type" value="Genomic_DNA"/>
</dbReference>
<proteinExistence type="predicted"/>
<sequence length="125" mass="13286">MKLPSASSTCHTVRQRMVKTSTLLLDGLLSVVHITDEGLSILEPLEVTPTHVVVNASELADKWPNSGVPTTPGQRGANTGCTSAAEQRPCGGGKVLTIRLNTGFKPQLFPHTLLLFSNVLVLGED</sequence>
<evidence type="ECO:0000256" key="2">
    <source>
        <dbReference type="ARBA" id="ARBA00022490"/>
    </source>
</evidence>
<name>A0A7J5XPF0_DISMA</name>
<accession>A0A7J5XPF0</accession>
<evidence type="ECO:0000313" key="5">
    <source>
        <dbReference type="EMBL" id="KAF3839005.1"/>
    </source>
</evidence>
<dbReference type="AlphaFoldDB" id="A0A7J5XPF0"/>
<evidence type="ECO:0000313" key="6">
    <source>
        <dbReference type="Proteomes" id="UP000518266"/>
    </source>
</evidence>
<gene>
    <name evidence="5" type="ORF">F7725_017722</name>
</gene>
<dbReference type="OrthoDB" id="8891580at2759"/>
<feature type="region of interest" description="Disordered" evidence="3">
    <location>
        <begin position="66"/>
        <end position="85"/>
    </location>
</feature>
<feature type="domain" description="FIIND" evidence="4">
    <location>
        <begin position="27"/>
        <end position="59"/>
    </location>
</feature>
<evidence type="ECO:0000256" key="3">
    <source>
        <dbReference type="SAM" id="MobiDB-lite"/>
    </source>
</evidence>
<comment type="caution">
    <text evidence="5">The sequence shown here is derived from an EMBL/GenBank/DDBJ whole genome shotgun (WGS) entry which is preliminary data.</text>
</comment>